<dbReference type="InterPro" id="IPR048350">
    <property type="entry name" value="S-Me-THD-like_C"/>
</dbReference>
<evidence type="ECO:0000259" key="1">
    <source>
        <dbReference type="Pfam" id="PF06032"/>
    </source>
</evidence>
<dbReference type="InterPro" id="IPR010318">
    <property type="entry name" value="S-Me-THD_N"/>
</dbReference>
<dbReference type="Proteomes" id="UP000051861">
    <property type="component" value="Unassembled WGS sequence"/>
</dbReference>
<reference evidence="3 4" key="1">
    <citation type="journal article" date="2015" name="Microbiome">
        <title>Genomic resolution of linkages in carbon, nitrogen, and sulfur cycling among widespread estuary sediment bacteria.</title>
        <authorList>
            <person name="Baker B.J."/>
            <person name="Lazar C.S."/>
            <person name="Teske A.P."/>
            <person name="Dick G.J."/>
        </authorList>
    </citation>
    <scope>NUCLEOTIDE SEQUENCE [LARGE SCALE GENOMIC DNA]</scope>
    <source>
        <strain evidence="3">DG_54_3</strain>
    </source>
</reference>
<dbReference type="SUPFAM" id="SSF160991">
    <property type="entry name" value="CV3147-like"/>
    <property type="match status" value="1"/>
</dbReference>
<dbReference type="Gene3D" id="2.40.390.10">
    <property type="entry name" value="CV3147-like"/>
    <property type="match status" value="1"/>
</dbReference>
<name>A0A0S7Y0X0_UNCSA</name>
<dbReference type="EMBL" id="LIZX01000054">
    <property type="protein sequence ID" value="KPJ68366.1"/>
    <property type="molecule type" value="Genomic_DNA"/>
</dbReference>
<gene>
    <name evidence="3" type="ORF">AMJ44_06585</name>
</gene>
<proteinExistence type="predicted"/>
<accession>A0A0S7Y0X0</accession>
<organism evidence="3 4">
    <name type="scientific">candidate division WOR-1 bacterium DG_54_3</name>
    <dbReference type="NCBI Taxonomy" id="1703775"/>
    <lineage>
        <taxon>Bacteria</taxon>
        <taxon>Bacillati</taxon>
        <taxon>Saganbacteria</taxon>
    </lineage>
</organism>
<evidence type="ECO:0000313" key="3">
    <source>
        <dbReference type="EMBL" id="KPJ68366.1"/>
    </source>
</evidence>
<evidence type="ECO:0000259" key="2">
    <source>
        <dbReference type="Pfam" id="PF20906"/>
    </source>
</evidence>
<dbReference type="Pfam" id="PF06032">
    <property type="entry name" value="S-Me-THD_N"/>
    <property type="match status" value="1"/>
</dbReference>
<evidence type="ECO:0000313" key="4">
    <source>
        <dbReference type="Proteomes" id="UP000051861"/>
    </source>
</evidence>
<dbReference type="PATRIC" id="fig|1703775.3.peg.2498"/>
<dbReference type="Gene3D" id="3.40.1610.10">
    <property type="entry name" value="CV3147-like domain"/>
    <property type="match status" value="1"/>
</dbReference>
<comment type="caution">
    <text evidence="3">The sequence shown here is derived from an EMBL/GenBank/DDBJ whole genome shotgun (WGS) entry which is preliminary data.</text>
</comment>
<evidence type="ECO:0008006" key="5">
    <source>
        <dbReference type="Google" id="ProtNLM"/>
    </source>
</evidence>
<feature type="domain" description="S-Me-THD-like C-terminal" evidence="2">
    <location>
        <begin position="184"/>
        <end position="371"/>
    </location>
</feature>
<dbReference type="AlphaFoldDB" id="A0A0S7Y0X0"/>
<dbReference type="InterPro" id="IPR024071">
    <property type="entry name" value="S-Me-THD_C_sf"/>
</dbReference>
<feature type="domain" description="S-Me-THD N-terminal" evidence="1">
    <location>
        <begin position="11"/>
        <end position="178"/>
    </location>
</feature>
<sequence>MLTHELRTRKECEDFVRGCTIMGTGGGGNPTQGLDKLTRALDEGLKIGWTDAKQIPDDVWVVCPFLMGSIAPKTPTGLAKMKDLGLTEVRYPNTIMAAIQELEIYTGKKIGAVIPGELGGSNTPEPVAQAARLSIPCIDGDYAGRAIPEITQMTPVLFNKPLAPLTSVDEWGNITIVKAAINEPMAERIGKFLAVAAHGLTGMAGVLLSGKECKEVLVAGTLSLCQKLGQTVKEARNRGIDVPIATAEAMAGWIIFKGKVTAKEWEDRVGYYWGTHTLTGIEEFSGQTFKVWFKNENHISWLNNKPFVMSPDLVCMVDRETGEPKTNDAVAEGDIMAVLGAQAPKPFLTQPKGLEVLGPRHFGFDYPFVPIQKLIG</sequence>
<dbReference type="InterPro" id="IPR027479">
    <property type="entry name" value="S-Me-THD_N_sf"/>
</dbReference>
<protein>
    <recommendedName>
        <fullName evidence="5">DUF917 domain-containing protein</fullName>
    </recommendedName>
</protein>
<dbReference type="Pfam" id="PF20906">
    <property type="entry name" value="S-Me-THD_C"/>
    <property type="match status" value="1"/>
</dbReference>